<dbReference type="EMBL" id="CYZF01000012">
    <property type="protein sequence ID" value="CUP40969.1"/>
    <property type="molecule type" value="Genomic_DNA"/>
</dbReference>
<proteinExistence type="predicted"/>
<evidence type="ECO:0000313" key="1">
    <source>
        <dbReference type="EMBL" id="CUP40969.1"/>
    </source>
</evidence>
<name>A0A174N4R5_BACUN</name>
<sequence length="143" mass="16050">MELKKEIRILGRRFEVEPRAKESLKGITVGEKLSYRFYDGTYQGTPLLFVEPKKGNPSPRTCAITGKRLTEALGLPAVFILAPGPTYERHRLADKGVFFVMSEEYAHLPGIIALEKTSNRKIAEVLTPVAQYILLYHLQVGCS</sequence>
<organism evidence="1 2">
    <name type="scientific">Bacteroides uniformis</name>
    <dbReference type="NCBI Taxonomy" id="820"/>
    <lineage>
        <taxon>Bacteria</taxon>
        <taxon>Pseudomonadati</taxon>
        <taxon>Bacteroidota</taxon>
        <taxon>Bacteroidia</taxon>
        <taxon>Bacteroidales</taxon>
        <taxon>Bacteroidaceae</taxon>
        <taxon>Bacteroides</taxon>
    </lineage>
</organism>
<evidence type="ECO:0000313" key="2">
    <source>
        <dbReference type="Proteomes" id="UP000095419"/>
    </source>
</evidence>
<gene>
    <name evidence="1" type="ORF">ERS417307_03598</name>
</gene>
<reference evidence="1 2" key="1">
    <citation type="submission" date="2015-09" db="EMBL/GenBank/DDBJ databases">
        <authorList>
            <consortium name="Pathogen Informatics"/>
        </authorList>
    </citation>
    <scope>NUCLEOTIDE SEQUENCE [LARGE SCALE GENOMIC DNA]</scope>
    <source>
        <strain evidence="1 2">2789STDY5608791</strain>
    </source>
</reference>
<accession>A0A174N4R5</accession>
<protein>
    <submittedName>
        <fullName evidence="1">Uncharacterized protein</fullName>
    </submittedName>
</protein>
<dbReference type="RefSeq" id="WP_253280748.1">
    <property type="nucleotide sequence ID" value="NZ_CYZF01000012.1"/>
</dbReference>
<dbReference type="AlphaFoldDB" id="A0A174N4R5"/>
<dbReference type="Proteomes" id="UP000095419">
    <property type="component" value="Unassembled WGS sequence"/>
</dbReference>